<keyword evidence="3" id="KW-0597">Phosphoprotein</keyword>
<dbReference type="InterPro" id="IPR005841">
    <property type="entry name" value="Alpha-D-phosphohexomutase_SF"/>
</dbReference>
<evidence type="ECO:0000313" key="11">
    <source>
        <dbReference type="Proteomes" id="UP001230220"/>
    </source>
</evidence>
<evidence type="ECO:0000256" key="3">
    <source>
        <dbReference type="ARBA" id="ARBA00022553"/>
    </source>
</evidence>
<dbReference type="InterPro" id="IPR050060">
    <property type="entry name" value="Phosphoglucosamine_mutase"/>
</dbReference>
<evidence type="ECO:0000256" key="2">
    <source>
        <dbReference type="ARBA" id="ARBA00010231"/>
    </source>
</evidence>
<feature type="domain" description="Alpha-D-phosphohexomutase alpha/beta/alpha" evidence="9">
    <location>
        <begin position="278"/>
        <end position="392"/>
    </location>
</feature>
<keyword evidence="4" id="KW-0479">Metal-binding</keyword>
<comment type="similarity">
    <text evidence="2">Belongs to the phosphohexose mutase family.</text>
</comment>
<evidence type="ECO:0000256" key="1">
    <source>
        <dbReference type="ARBA" id="ARBA00001946"/>
    </source>
</evidence>
<dbReference type="Gene3D" id="3.40.120.10">
    <property type="entry name" value="Alpha-D-Glucose-1,6-Bisphosphate, subunit A, domain 3"/>
    <property type="match status" value="3"/>
</dbReference>
<comment type="cofactor">
    <cofactor evidence="1">
        <name>Mg(2+)</name>
        <dbReference type="ChEBI" id="CHEBI:18420"/>
    </cofactor>
</comment>
<dbReference type="InterPro" id="IPR036900">
    <property type="entry name" value="A-D-PHexomutase_C_sf"/>
</dbReference>
<dbReference type="CDD" id="cd03089">
    <property type="entry name" value="PMM_PGM"/>
    <property type="match status" value="1"/>
</dbReference>
<dbReference type="PANTHER" id="PTHR42946">
    <property type="entry name" value="PHOSPHOHEXOSE MUTASE"/>
    <property type="match status" value="1"/>
</dbReference>
<dbReference type="Pfam" id="PF02879">
    <property type="entry name" value="PGM_PMM_II"/>
    <property type="match status" value="1"/>
</dbReference>
<gene>
    <name evidence="10" type="ORF">J2S15_000253</name>
</gene>
<proteinExistence type="inferred from homology"/>
<dbReference type="Pfam" id="PF02878">
    <property type="entry name" value="PGM_PMM_I"/>
    <property type="match status" value="1"/>
</dbReference>
<dbReference type="InterPro" id="IPR005846">
    <property type="entry name" value="A-D-PHexomutase_a/b/a-III"/>
</dbReference>
<dbReference type="InterPro" id="IPR005845">
    <property type="entry name" value="A-D-PHexomutase_a/b/a-II"/>
</dbReference>
<name>A0ABU0DY11_9FIRM</name>
<dbReference type="PANTHER" id="PTHR42946:SF1">
    <property type="entry name" value="PHOSPHOGLUCOMUTASE (ALPHA-D-GLUCOSE-1,6-BISPHOSPHATE-DEPENDENT)"/>
    <property type="match status" value="1"/>
</dbReference>
<dbReference type="RefSeq" id="WP_307404698.1">
    <property type="nucleotide sequence ID" value="NZ_JAUSUR010000001.1"/>
</dbReference>
<keyword evidence="6" id="KW-0413">Isomerase</keyword>
<evidence type="ECO:0000259" key="8">
    <source>
        <dbReference type="Pfam" id="PF02879"/>
    </source>
</evidence>
<evidence type="ECO:0000313" key="10">
    <source>
        <dbReference type="EMBL" id="MDQ0359522.1"/>
    </source>
</evidence>
<dbReference type="Proteomes" id="UP001230220">
    <property type="component" value="Unassembled WGS sequence"/>
</dbReference>
<dbReference type="InterPro" id="IPR005844">
    <property type="entry name" value="A-D-PHexomutase_a/b/a-I"/>
</dbReference>
<organism evidence="10 11">
    <name type="scientific">Breznakia pachnodae</name>
    <dbReference type="NCBI Taxonomy" id="265178"/>
    <lineage>
        <taxon>Bacteria</taxon>
        <taxon>Bacillati</taxon>
        <taxon>Bacillota</taxon>
        <taxon>Erysipelotrichia</taxon>
        <taxon>Erysipelotrichales</taxon>
        <taxon>Erysipelotrichaceae</taxon>
        <taxon>Breznakia</taxon>
    </lineage>
</organism>
<sequence>MDLLKLQNGSDIRGVAVDGVAGESVTLTEDIVYQFARGFATYLQDKYDKQDLKVAVGHDSRISADALKQAVCKGLKDSGCVVYDCGLASTPSMFMSTIFEEFKSDGAIMITASHLPYNRNGMKFFDVDGGLNKKDITEIITNAKEENYIEGNGSIKQQDLLSVYSNFLIETIRKQVNDKTNFDTPLSGMKIVVDAGNGAGGFYAEKVLQPLGADTTGSQFLDPDGMFPNHIPNPENKEAMEAICKAVLDNNADLGLIFDTDVDRSSAVDKDGNEISRNAIVALSAALVCEEHPGTTIVTDSVTSDELHEFLENVLKVKHLRFKRGYKNVINKAVELNAEGIDAQLAIETSGHAALKENYFLDDGAYLATKIVIKAAKMHAQGKSIDTLIKDLKHPLEEQELRFQINTPDFSEYGEKVLSALETYPTKQPQFKLAKENYEGLRFSFDETNGNGWLLLRKSLHDPILALNIESNSAGGCKKIAAQLYEFLKDYELLNLDSLHSFMNK</sequence>
<keyword evidence="5" id="KW-0460">Magnesium</keyword>
<evidence type="ECO:0000259" key="9">
    <source>
        <dbReference type="Pfam" id="PF02880"/>
    </source>
</evidence>
<feature type="domain" description="Alpha-D-phosphohexomutase alpha/beta/alpha" evidence="8">
    <location>
        <begin position="184"/>
        <end position="272"/>
    </location>
</feature>
<comment type="caution">
    <text evidence="10">The sequence shown here is derived from an EMBL/GenBank/DDBJ whole genome shotgun (WGS) entry which is preliminary data.</text>
</comment>
<dbReference type="InterPro" id="IPR016055">
    <property type="entry name" value="A-D-PHexomutase_a/b/a-I/II/III"/>
</dbReference>
<dbReference type="PRINTS" id="PR00509">
    <property type="entry name" value="PGMPMM"/>
</dbReference>
<evidence type="ECO:0000256" key="5">
    <source>
        <dbReference type="ARBA" id="ARBA00022842"/>
    </source>
</evidence>
<dbReference type="Gene3D" id="3.30.310.50">
    <property type="entry name" value="Alpha-D-phosphohexomutase, C-terminal domain"/>
    <property type="match status" value="1"/>
</dbReference>
<protein>
    <submittedName>
        <fullName evidence="10">Phosphomannomutase</fullName>
    </submittedName>
</protein>
<dbReference type="SUPFAM" id="SSF55957">
    <property type="entry name" value="Phosphoglucomutase, C-terminal domain"/>
    <property type="match status" value="1"/>
</dbReference>
<dbReference type="EMBL" id="JAUSUR010000001">
    <property type="protein sequence ID" value="MDQ0359522.1"/>
    <property type="molecule type" value="Genomic_DNA"/>
</dbReference>
<evidence type="ECO:0000256" key="6">
    <source>
        <dbReference type="ARBA" id="ARBA00023235"/>
    </source>
</evidence>
<keyword evidence="11" id="KW-1185">Reference proteome</keyword>
<evidence type="ECO:0000259" key="7">
    <source>
        <dbReference type="Pfam" id="PF02878"/>
    </source>
</evidence>
<dbReference type="SUPFAM" id="SSF53738">
    <property type="entry name" value="Phosphoglucomutase, first 3 domains"/>
    <property type="match status" value="3"/>
</dbReference>
<feature type="domain" description="Alpha-D-phosphohexomutase alpha/beta/alpha" evidence="7">
    <location>
        <begin position="10"/>
        <end position="145"/>
    </location>
</feature>
<dbReference type="Pfam" id="PF02880">
    <property type="entry name" value="PGM_PMM_III"/>
    <property type="match status" value="1"/>
</dbReference>
<evidence type="ECO:0000256" key="4">
    <source>
        <dbReference type="ARBA" id="ARBA00022723"/>
    </source>
</evidence>
<accession>A0ABU0DY11</accession>
<reference evidence="10 11" key="1">
    <citation type="submission" date="2023-07" db="EMBL/GenBank/DDBJ databases">
        <title>Genomic Encyclopedia of Type Strains, Phase IV (KMG-IV): sequencing the most valuable type-strain genomes for metagenomic binning, comparative biology and taxonomic classification.</title>
        <authorList>
            <person name="Goeker M."/>
        </authorList>
    </citation>
    <scope>NUCLEOTIDE SEQUENCE [LARGE SCALE GENOMIC DNA]</scope>
    <source>
        <strain evidence="10 11">DSM 16784</strain>
    </source>
</reference>